<sequence>MASLYTVKGILILDNDGNRVLSKYYDDSMPTVKEQRAFEKKLFQKTNQSSAEIVMFEGITCVFRSNIDLIFYVFGSSQENELLLATVLNTLYDAISIVVRENIEKTTVLDHLDAVMLITDEIVDGGIVLEADPETLAVNATISSRDEGPITEQTLAQAWNKAGDILRRHLS</sequence>
<dbReference type="GeneID" id="16068352"/>
<dbReference type="FunCoup" id="F2USN6">
    <property type="interactions" value="1585"/>
</dbReference>
<protein>
    <recommendedName>
        <fullName evidence="12">Coatomer subunit zeta</fullName>
    </recommendedName>
</protein>
<dbReference type="GO" id="GO:0006886">
    <property type="term" value="P:intracellular protein transport"/>
    <property type="evidence" value="ECO:0007669"/>
    <property type="project" value="TreeGrafter"/>
</dbReference>
<dbReference type="Pfam" id="PF01217">
    <property type="entry name" value="Clat_adaptor_s"/>
    <property type="match status" value="1"/>
</dbReference>
<dbReference type="Proteomes" id="UP000007799">
    <property type="component" value="Unassembled WGS sequence"/>
</dbReference>
<proteinExistence type="inferred from homology"/>
<keyword evidence="4 12" id="KW-0813">Transport</keyword>
<evidence type="ECO:0000256" key="7">
    <source>
        <dbReference type="ARBA" id="ARBA00022927"/>
    </source>
</evidence>
<keyword evidence="5 12" id="KW-0963">Cytoplasm</keyword>
<dbReference type="AlphaFoldDB" id="F2USN6"/>
<dbReference type="OrthoDB" id="10249988at2759"/>
<comment type="function">
    <text evidence="11">The coatomer is a cytosolic protein complex that binds to dilysine motifs and reversibly associates with Golgi non-clathrin-coated vesicles, which further mediate biosynthetic protein transport from the ER, via the Golgi up to the trans Golgi network. Coatomer complex is required for budding from Golgi membranes, and is essential for the retrograde Golgi-to-ER transport of dilysine-tagged proteins. The zeta subunit may be involved in regulating the coat assembly and, hence, the rate of biosynthetic protein transport due to its association-dissociation properties with the coatomer complex.</text>
</comment>
<evidence type="ECO:0000256" key="8">
    <source>
        <dbReference type="ARBA" id="ARBA00023034"/>
    </source>
</evidence>
<dbReference type="GO" id="GO:0006891">
    <property type="term" value="P:intra-Golgi vesicle-mediated transport"/>
    <property type="evidence" value="ECO:0007669"/>
    <property type="project" value="TreeGrafter"/>
</dbReference>
<keyword evidence="15" id="KW-1185">Reference proteome</keyword>
<evidence type="ECO:0000256" key="12">
    <source>
        <dbReference type="RuleBase" id="RU366053"/>
    </source>
</evidence>
<evidence type="ECO:0000256" key="11">
    <source>
        <dbReference type="ARBA" id="ARBA00045555"/>
    </source>
</evidence>
<dbReference type="CDD" id="cd14829">
    <property type="entry name" value="Zeta-COP"/>
    <property type="match status" value="1"/>
</dbReference>
<gene>
    <name evidence="14" type="ORF">PTSG_11183</name>
</gene>
<evidence type="ECO:0000256" key="4">
    <source>
        <dbReference type="ARBA" id="ARBA00022448"/>
    </source>
</evidence>
<dbReference type="SUPFAM" id="SSF64356">
    <property type="entry name" value="SNARE-like"/>
    <property type="match status" value="1"/>
</dbReference>
<evidence type="ECO:0000256" key="2">
    <source>
        <dbReference type="ARBA" id="ARBA00006972"/>
    </source>
</evidence>
<dbReference type="RefSeq" id="XP_004987830.1">
    <property type="nucleotide sequence ID" value="XM_004987773.1"/>
</dbReference>
<feature type="domain" description="AP complex mu/sigma subunit" evidence="13">
    <location>
        <begin position="7"/>
        <end position="137"/>
    </location>
</feature>
<dbReference type="InterPro" id="IPR022775">
    <property type="entry name" value="AP_mu_sigma_su"/>
</dbReference>
<dbReference type="OMA" id="MNCLFES"/>
<keyword evidence="8 12" id="KW-0333">Golgi apparatus</keyword>
<keyword evidence="6 12" id="KW-0931">ER-Golgi transport</keyword>
<dbReference type="PANTHER" id="PTHR11043">
    <property type="entry name" value="ZETA-COAT PROTEIN"/>
    <property type="match status" value="1"/>
</dbReference>
<dbReference type="InterPro" id="IPR039652">
    <property type="entry name" value="Coatomer_zeta"/>
</dbReference>
<evidence type="ECO:0000256" key="3">
    <source>
        <dbReference type="ARBA" id="ARBA00011775"/>
    </source>
</evidence>
<accession>F2USN6</accession>
<keyword evidence="10 12" id="KW-0968">Cytoplasmic vesicle</keyword>
<name>F2USN6_SALR5</name>
<evidence type="ECO:0000313" key="15">
    <source>
        <dbReference type="Proteomes" id="UP000007799"/>
    </source>
</evidence>
<evidence type="ECO:0000256" key="10">
    <source>
        <dbReference type="ARBA" id="ARBA00023329"/>
    </source>
</evidence>
<organism evidence="15">
    <name type="scientific">Salpingoeca rosetta (strain ATCC 50818 / BSB-021)</name>
    <dbReference type="NCBI Taxonomy" id="946362"/>
    <lineage>
        <taxon>Eukaryota</taxon>
        <taxon>Choanoflagellata</taxon>
        <taxon>Craspedida</taxon>
        <taxon>Salpingoecidae</taxon>
        <taxon>Salpingoeca</taxon>
    </lineage>
</organism>
<dbReference type="GO" id="GO:0000139">
    <property type="term" value="C:Golgi membrane"/>
    <property type="evidence" value="ECO:0007669"/>
    <property type="project" value="UniProtKB-SubCell"/>
</dbReference>
<dbReference type="eggNOG" id="KOG3343">
    <property type="taxonomic scope" value="Eukaryota"/>
</dbReference>
<comment type="similarity">
    <text evidence="2 12">Belongs to the adaptor complexes small subunit family.</text>
</comment>
<evidence type="ECO:0000256" key="1">
    <source>
        <dbReference type="ARBA" id="ARBA00004255"/>
    </source>
</evidence>
<evidence type="ECO:0000256" key="9">
    <source>
        <dbReference type="ARBA" id="ARBA00023136"/>
    </source>
</evidence>
<dbReference type="KEGG" id="sre:PTSG_11183"/>
<dbReference type="InterPro" id="IPR011012">
    <property type="entry name" value="Longin-like_dom_sf"/>
</dbReference>
<dbReference type="InParanoid" id="F2USN6"/>
<dbReference type="FunFam" id="3.30.450.60:FF:000013">
    <property type="entry name" value="Coatomer subunit zeta"/>
    <property type="match status" value="1"/>
</dbReference>
<dbReference type="STRING" id="946362.F2USN6"/>
<evidence type="ECO:0000313" key="14">
    <source>
        <dbReference type="EMBL" id="EGD81145.1"/>
    </source>
</evidence>
<comment type="subunit">
    <text evidence="3 12">Oligomeric complex that consists of at least the alpha, beta, beta', gamma, delta, epsilon and zeta subunits.</text>
</comment>
<dbReference type="EMBL" id="GL832995">
    <property type="protein sequence ID" value="EGD81145.1"/>
    <property type="molecule type" value="Genomic_DNA"/>
</dbReference>
<evidence type="ECO:0000259" key="13">
    <source>
        <dbReference type="Pfam" id="PF01217"/>
    </source>
</evidence>
<evidence type="ECO:0000256" key="6">
    <source>
        <dbReference type="ARBA" id="ARBA00022892"/>
    </source>
</evidence>
<comment type="subcellular location">
    <subcellularLocation>
        <location evidence="12">Cytoplasm</location>
    </subcellularLocation>
    <subcellularLocation>
        <location evidence="1 12">Golgi apparatus membrane</location>
        <topology evidence="1 12">Peripheral membrane protein</topology>
        <orientation evidence="1 12">Cytoplasmic side</orientation>
    </subcellularLocation>
    <subcellularLocation>
        <location evidence="12">Cytoplasmic vesicle</location>
        <location evidence="12">COPI-coated vesicle membrane</location>
        <topology evidence="12">Peripheral membrane protein</topology>
        <orientation evidence="12">Cytoplasmic side</orientation>
    </subcellularLocation>
</comment>
<reference evidence="14" key="1">
    <citation type="submission" date="2009-08" db="EMBL/GenBank/DDBJ databases">
        <title>Annotation of Salpingoeca rosetta.</title>
        <authorList>
            <consortium name="The Broad Institute Genome Sequencing Platform"/>
            <person name="Russ C."/>
            <person name="Cuomo C."/>
            <person name="Burger G."/>
            <person name="Gray M.W."/>
            <person name="Holland P.W.H."/>
            <person name="King N."/>
            <person name="Lang F.B.F."/>
            <person name="Roger A.J."/>
            <person name="Ruiz-Trillo I."/>
            <person name="Young S.K."/>
            <person name="Zeng Q."/>
            <person name="Gargeya S."/>
            <person name="Alvarado L."/>
            <person name="Berlin A."/>
            <person name="Chapman S.B."/>
            <person name="Chen Z."/>
            <person name="Freedman E."/>
            <person name="Gellesch M."/>
            <person name="Goldberg J."/>
            <person name="Griggs A."/>
            <person name="Gujja S."/>
            <person name="Heilman E."/>
            <person name="Heiman D."/>
            <person name="Howarth C."/>
            <person name="Mehta T."/>
            <person name="Neiman D."/>
            <person name="Pearson M."/>
            <person name="Roberts A."/>
            <person name="Saif S."/>
            <person name="Shea T."/>
            <person name="Shenoy N."/>
            <person name="Sisk P."/>
            <person name="Stolte C."/>
            <person name="Sykes S."/>
            <person name="White J."/>
            <person name="Yandava C."/>
            <person name="Haas B."/>
            <person name="Nusbaum C."/>
            <person name="Birren B."/>
        </authorList>
    </citation>
    <scope>NUCLEOTIDE SEQUENCE [LARGE SCALE GENOMIC DNA]</scope>
    <source>
        <strain evidence="14">ATCC 50818</strain>
    </source>
</reference>
<dbReference type="PANTHER" id="PTHR11043:SF0">
    <property type="entry name" value="COATOMER SUBUNIT ZETA"/>
    <property type="match status" value="1"/>
</dbReference>
<keyword evidence="9 12" id="KW-0472">Membrane</keyword>
<dbReference type="GO" id="GO:0006890">
    <property type="term" value="P:retrograde vesicle-mediated transport, Golgi to endoplasmic reticulum"/>
    <property type="evidence" value="ECO:0007669"/>
    <property type="project" value="UniProtKB-UniRule"/>
</dbReference>
<keyword evidence="7 12" id="KW-0653">Protein transport</keyword>
<dbReference type="GO" id="GO:0030126">
    <property type="term" value="C:COPI vesicle coat"/>
    <property type="evidence" value="ECO:0007669"/>
    <property type="project" value="UniProtKB-UniRule"/>
</dbReference>
<dbReference type="Gene3D" id="3.30.450.60">
    <property type="match status" value="1"/>
</dbReference>
<evidence type="ECO:0000256" key="5">
    <source>
        <dbReference type="ARBA" id="ARBA00022490"/>
    </source>
</evidence>